<feature type="binding site" evidence="6">
    <location>
        <position position="134"/>
    </location>
    <ligand>
        <name>S-adenosyl-L-methionine</name>
        <dbReference type="ChEBI" id="CHEBI:59789"/>
    </ligand>
</feature>
<dbReference type="Pfam" id="PF01189">
    <property type="entry name" value="Methyltr_RsmB-F"/>
    <property type="match status" value="1"/>
</dbReference>
<dbReference type="Proteomes" id="UP000192333">
    <property type="component" value="Chromosome I"/>
</dbReference>
<dbReference type="InterPro" id="IPR023267">
    <property type="entry name" value="RCMT"/>
</dbReference>
<dbReference type="Gene3D" id="3.30.70.1170">
    <property type="entry name" value="Sun protein, domain 3"/>
    <property type="match status" value="1"/>
</dbReference>
<dbReference type="Pfam" id="PF13636">
    <property type="entry name" value="Methyltranf_PUA"/>
    <property type="match status" value="1"/>
</dbReference>
<dbReference type="EMBL" id="LT838813">
    <property type="protein sequence ID" value="SMD42048.1"/>
    <property type="molecule type" value="Genomic_DNA"/>
</dbReference>
<accession>A0A1W2H091</accession>
<reference evidence="9" key="1">
    <citation type="submission" date="2017-04" db="EMBL/GenBank/DDBJ databases">
        <authorList>
            <person name="Varghese N."/>
            <person name="Submissions S."/>
        </authorList>
    </citation>
    <scope>NUCLEOTIDE SEQUENCE [LARGE SCALE GENOMIC DNA]</scope>
    <source>
        <strain evidence="9">DSM 16537</strain>
    </source>
</reference>
<evidence type="ECO:0000259" key="7">
    <source>
        <dbReference type="PROSITE" id="PS51686"/>
    </source>
</evidence>
<dbReference type="SUPFAM" id="SSF53335">
    <property type="entry name" value="S-adenosyl-L-methionine-dependent methyltransferases"/>
    <property type="match status" value="1"/>
</dbReference>
<dbReference type="PANTHER" id="PTHR22807">
    <property type="entry name" value="NOP2 YEAST -RELATED NOL1/NOP2/FMU SUN DOMAIN-CONTAINING"/>
    <property type="match status" value="1"/>
</dbReference>
<keyword evidence="2 6" id="KW-0489">Methyltransferase</keyword>
<dbReference type="Gene3D" id="3.40.50.150">
    <property type="entry name" value="Vaccinia Virus protein VP39"/>
    <property type="match status" value="1"/>
</dbReference>
<dbReference type="InterPro" id="IPR049560">
    <property type="entry name" value="MeTrfase_RsmB-F_NOP2_cat"/>
</dbReference>
<dbReference type="Pfam" id="PF17125">
    <property type="entry name" value="Methyltr_RsmF_N"/>
    <property type="match status" value="1"/>
</dbReference>
<dbReference type="InterPro" id="IPR031341">
    <property type="entry name" value="Methyltr_RsmF_N"/>
</dbReference>
<dbReference type="Gene3D" id="2.30.130.60">
    <property type="match status" value="1"/>
</dbReference>
<evidence type="ECO:0000256" key="5">
    <source>
        <dbReference type="ARBA" id="ARBA00022884"/>
    </source>
</evidence>
<feature type="binding site" evidence="6">
    <location>
        <position position="161"/>
    </location>
    <ligand>
        <name>S-adenosyl-L-methionine</name>
        <dbReference type="ChEBI" id="CHEBI:59789"/>
    </ligand>
</feature>
<evidence type="ECO:0000256" key="1">
    <source>
        <dbReference type="ARBA" id="ARBA00022490"/>
    </source>
</evidence>
<evidence type="ECO:0000256" key="4">
    <source>
        <dbReference type="ARBA" id="ARBA00022691"/>
    </source>
</evidence>
<feature type="binding site" evidence="6">
    <location>
        <begin position="110"/>
        <end position="116"/>
    </location>
    <ligand>
        <name>S-adenosyl-L-methionine</name>
        <dbReference type="ChEBI" id="CHEBI:59789"/>
    </ligand>
</feature>
<dbReference type="PROSITE" id="PS51686">
    <property type="entry name" value="SAM_MT_RSMB_NOP"/>
    <property type="match status" value="1"/>
</dbReference>
<keyword evidence="3 6" id="KW-0808">Transferase</keyword>
<sequence length="466" mass="54152">MPPIKLPEAFEARMKNFLGNNEFPEFVKAIEKDPRVSIRVNPAKNYKNQNSQNPVPWNRDGYYLEDRPSFTLDPLFHAGCYYVQESSSMFIQHILESVQVPRKGVFLDLAAAPGGKSTLLSSYLRGEGFLVANEVIKARANVLKENSIKWGLGNILVTQNDPEHFRDLEGFFDLVLVDAPCSGEGMFRKDPEARNEWSEEHVNLCAARQERIMDQAGALTKAGGYLIYSTCTFNEKENEDIVRFVCSEYAYEPVRIPLEPDWGIKETTIETEDGNFYGYRFYPHLVEGEGFFVTVFKRPNDALVHEPKKSKDFKHPFIKAVGKQESQKLIENLGLEKESSFYNLQDSFFWINSKYQQHFEYLTRYLNIKYFGVELGKYNKQQFIPNHEFAISILPKTGFETFDLDLKQSLQFLRKDDFEIEGLPEGWILVTYHKTPLGWIKNLGNRINNYYPKEWRIRMQDHSKSL</sequence>
<feature type="active site" description="Nucleophile" evidence="6">
    <location>
        <position position="231"/>
    </location>
</feature>
<dbReference type="STRING" id="758820.SAMN00777080_0585"/>
<keyword evidence="4 6" id="KW-0949">S-adenosyl-L-methionine</keyword>
<organism evidence="8 9">
    <name type="scientific">Aquiflexum balticum DSM 16537</name>
    <dbReference type="NCBI Taxonomy" id="758820"/>
    <lineage>
        <taxon>Bacteria</taxon>
        <taxon>Pseudomonadati</taxon>
        <taxon>Bacteroidota</taxon>
        <taxon>Cytophagia</taxon>
        <taxon>Cytophagales</taxon>
        <taxon>Cyclobacteriaceae</taxon>
        <taxon>Aquiflexum</taxon>
    </lineage>
</organism>
<evidence type="ECO:0000256" key="3">
    <source>
        <dbReference type="ARBA" id="ARBA00022679"/>
    </source>
</evidence>
<dbReference type="InterPro" id="IPR027391">
    <property type="entry name" value="Nol1_Nop2_Fmu_2"/>
</dbReference>
<keyword evidence="1" id="KW-0963">Cytoplasm</keyword>
<dbReference type="OrthoDB" id="9810297at2"/>
<feature type="domain" description="SAM-dependent MTase RsmB/NOP-type" evidence="7">
    <location>
        <begin position="6"/>
        <end position="299"/>
    </location>
</feature>
<dbReference type="PRINTS" id="PR02008">
    <property type="entry name" value="RCMTFAMILY"/>
</dbReference>
<gene>
    <name evidence="8" type="ORF">SAMN00777080_0585</name>
</gene>
<dbReference type="AlphaFoldDB" id="A0A1W2H091"/>
<comment type="similarity">
    <text evidence="6">Belongs to the class I-like SAM-binding methyltransferase superfamily. RsmB/NOP family.</text>
</comment>
<feature type="binding site" evidence="6">
    <location>
        <position position="178"/>
    </location>
    <ligand>
        <name>S-adenosyl-L-methionine</name>
        <dbReference type="ChEBI" id="CHEBI:59789"/>
    </ligand>
</feature>
<dbReference type="RefSeq" id="WP_084118895.1">
    <property type="nucleotide sequence ID" value="NZ_LT838813.1"/>
</dbReference>
<dbReference type="GO" id="GO:0008173">
    <property type="term" value="F:RNA methyltransferase activity"/>
    <property type="evidence" value="ECO:0007669"/>
    <property type="project" value="InterPro"/>
</dbReference>
<protein>
    <submittedName>
        <fullName evidence="8">16S rRNA C967 or C1407 C5-methylase, RsmB/RsmF family</fullName>
    </submittedName>
</protein>
<evidence type="ECO:0000256" key="6">
    <source>
        <dbReference type="PROSITE-ProRule" id="PRU01023"/>
    </source>
</evidence>
<dbReference type="InterPro" id="IPR029063">
    <property type="entry name" value="SAM-dependent_MTases_sf"/>
</dbReference>
<dbReference type="GO" id="GO:0001510">
    <property type="term" value="P:RNA methylation"/>
    <property type="evidence" value="ECO:0007669"/>
    <property type="project" value="InterPro"/>
</dbReference>
<name>A0A1W2H091_9BACT</name>
<keyword evidence="5 6" id="KW-0694">RNA-binding</keyword>
<evidence type="ECO:0000256" key="2">
    <source>
        <dbReference type="ARBA" id="ARBA00022603"/>
    </source>
</evidence>
<dbReference type="PANTHER" id="PTHR22807:SF30">
    <property type="entry name" value="28S RRNA (CYTOSINE(4447)-C(5))-METHYLTRANSFERASE-RELATED"/>
    <property type="match status" value="1"/>
</dbReference>
<evidence type="ECO:0000313" key="9">
    <source>
        <dbReference type="Proteomes" id="UP000192333"/>
    </source>
</evidence>
<dbReference type="InterPro" id="IPR001678">
    <property type="entry name" value="MeTrfase_RsmB-F_NOP2_dom"/>
</dbReference>
<keyword evidence="9" id="KW-1185">Reference proteome</keyword>
<dbReference type="GO" id="GO:0003723">
    <property type="term" value="F:RNA binding"/>
    <property type="evidence" value="ECO:0007669"/>
    <property type="project" value="UniProtKB-UniRule"/>
</dbReference>
<proteinExistence type="inferred from homology"/>
<evidence type="ECO:0000313" key="8">
    <source>
        <dbReference type="EMBL" id="SMD42048.1"/>
    </source>
</evidence>